<gene>
    <name evidence="1" type="ORF">EXIGLDRAFT_727940</name>
</gene>
<name>A0A165D565_EXIGL</name>
<evidence type="ECO:0000313" key="1">
    <source>
        <dbReference type="EMBL" id="KZV83806.1"/>
    </source>
</evidence>
<proteinExistence type="predicted"/>
<dbReference type="InParanoid" id="A0A165D565"/>
<organism evidence="1 2">
    <name type="scientific">Exidia glandulosa HHB12029</name>
    <dbReference type="NCBI Taxonomy" id="1314781"/>
    <lineage>
        <taxon>Eukaryota</taxon>
        <taxon>Fungi</taxon>
        <taxon>Dikarya</taxon>
        <taxon>Basidiomycota</taxon>
        <taxon>Agaricomycotina</taxon>
        <taxon>Agaricomycetes</taxon>
        <taxon>Auriculariales</taxon>
        <taxon>Exidiaceae</taxon>
        <taxon>Exidia</taxon>
    </lineage>
</organism>
<reference evidence="1 2" key="1">
    <citation type="journal article" date="2016" name="Mol. Biol. Evol.">
        <title>Comparative Genomics of Early-Diverging Mushroom-Forming Fungi Provides Insights into the Origins of Lignocellulose Decay Capabilities.</title>
        <authorList>
            <person name="Nagy L.G."/>
            <person name="Riley R."/>
            <person name="Tritt A."/>
            <person name="Adam C."/>
            <person name="Daum C."/>
            <person name="Floudas D."/>
            <person name="Sun H."/>
            <person name="Yadav J.S."/>
            <person name="Pangilinan J."/>
            <person name="Larsson K.H."/>
            <person name="Matsuura K."/>
            <person name="Barry K."/>
            <person name="Labutti K."/>
            <person name="Kuo R."/>
            <person name="Ohm R.A."/>
            <person name="Bhattacharya S.S."/>
            <person name="Shirouzu T."/>
            <person name="Yoshinaga Y."/>
            <person name="Martin F.M."/>
            <person name="Grigoriev I.V."/>
            <person name="Hibbett D.S."/>
        </authorList>
    </citation>
    <scope>NUCLEOTIDE SEQUENCE [LARGE SCALE GENOMIC DNA]</scope>
    <source>
        <strain evidence="1 2">HHB12029</strain>
    </source>
</reference>
<evidence type="ECO:0000313" key="2">
    <source>
        <dbReference type="Proteomes" id="UP000077266"/>
    </source>
</evidence>
<protein>
    <submittedName>
        <fullName evidence="1">Uncharacterized protein</fullName>
    </submittedName>
</protein>
<dbReference type="OrthoDB" id="3188148at2759"/>
<dbReference type="EMBL" id="KV426254">
    <property type="protein sequence ID" value="KZV83806.1"/>
    <property type="molecule type" value="Genomic_DNA"/>
</dbReference>
<accession>A0A165D565</accession>
<keyword evidence="2" id="KW-1185">Reference proteome</keyword>
<sequence>MGLVLLALYLVGNALFLSIAVGRDQWLRSILTLWRNLSTHDDLSHGLTLSLERDAARISRQMIHRGFVGIDPGYAERELDADRAANGASNFTREPASGLAPASAYANLVVAHQPTDWAPQYHGTECQSLYPRPDCPFPGLCAPAAEGRASDQPCVVWRSGTPASLARAKGIEELASRDHTLDFDSPGRWREDDLWHPYGSTMQHNEGYAFFTPEDVQRCFMGKRVMFSGDSTIRQLFYRVVNYLRGIPTNAEHLFNWGTASYIAFSDGTDQFIPVCPNRECEIPSNAQYSILFDWHDHRNYTWNVHRIRELRADIVLQGIVYWRGCYEDPAEWRDALDALFSEGWQGQYTWYHTPEKRHSNYREFYWRNRRMRRWIREHRERGNERVNGIPGDALARLYNGREIVRDRRPIESSYDDVHFMATFLEADYPKPIKAGLQYVKTPLDWDTRDMFNFNLMQLWLNGICRPTT</sequence>
<dbReference type="AlphaFoldDB" id="A0A165D565"/>
<dbReference type="Proteomes" id="UP000077266">
    <property type="component" value="Unassembled WGS sequence"/>
</dbReference>